<organism evidence="2 3">
    <name type="scientific">Agrocybe pediades</name>
    <dbReference type="NCBI Taxonomy" id="84607"/>
    <lineage>
        <taxon>Eukaryota</taxon>
        <taxon>Fungi</taxon>
        <taxon>Dikarya</taxon>
        <taxon>Basidiomycota</taxon>
        <taxon>Agaricomycotina</taxon>
        <taxon>Agaricomycetes</taxon>
        <taxon>Agaricomycetidae</taxon>
        <taxon>Agaricales</taxon>
        <taxon>Agaricineae</taxon>
        <taxon>Strophariaceae</taxon>
        <taxon>Agrocybe</taxon>
    </lineage>
</organism>
<comment type="caution">
    <text evidence="2">The sequence shown here is derived from an EMBL/GenBank/DDBJ whole genome shotgun (WGS) entry which is preliminary data.</text>
</comment>
<protein>
    <submittedName>
        <fullName evidence="2">Uncharacterized protein</fullName>
    </submittedName>
</protein>
<evidence type="ECO:0000313" key="3">
    <source>
        <dbReference type="Proteomes" id="UP000521872"/>
    </source>
</evidence>
<feature type="region of interest" description="Disordered" evidence="1">
    <location>
        <begin position="110"/>
        <end position="359"/>
    </location>
</feature>
<feature type="compositionally biased region" description="Low complexity" evidence="1">
    <location>
        <begin position="172"/>
        <end position="194"/>
    </location>
</feature>
<feature type="region of interest" description="Disordered" evidence="1">
    <location>
        <begin position="34"/>
        <end position="93"/>
    </location>
</feature>
<feature type="compositionally biased region" description="Low complexity" evidence="1">
    <location>
        <begin position="207"/>
        <end position="218"/>
    </location>
</feature>
<dbReference type="EMBL" id="JAACJL010000002">
    <property type="protein sequence ID" value="KAF4622527.1"/>
    <property type="molecule type" value="Genomic_DNA"/>
</dbReference>
<feature type="compositionally biased region" description="Low complexity" evidence="1">
    <location>
        <begin position="60"/>
        <end position="84"/>
    </location>
</feature>
<dbReference type="AlphaFoldDB" id="A0A8H4VUC2"/>
<feature type="region of interest" description="Disordered" evidence="1">
    <location>
        <begin position="635"/>
        <end position="664"/>
    </location>
</feature>
<proteinExistence type="predicted"/>
<feature type="region of interest" description="Disordered" evidence="1">
    <location>
        <begin position="429"/>
        <end position="450"/>
    </location>
</feature>
<dbReference type="Proteomes" id="UP000521872">
    <property type="component" value="Unassembled WGS sequence"/>
</dbReference>
<keyword evidence="3" id="KW-1185">Reference proteome</keyword>
<sequence>MGGQPPYLVSHRGRQALLVVASFVELGWAQRKNAAAKARVIGDSDASSSNRNTNTGSEASHPSCSSSSSSSSSSITTTPSSPSSHPDMDDDQYHTIRISNVGTYSHNRTTASLHGETRPAAPPTASRTGQSMLDNRTGVSQPTTRAPPTRTMSRTQTMRPGDSRGGGRLFGSCSSSSSPSSSSYPPSSSTSSSSDTTLFGGASRSLPNPTTTTSFSTNAIEREGERKPRSLTRTRAFRPRDASGAFLPGGDDDDDDDVDDDGMDGWCAKEAFGGNGEMVVLEFCPPEEVDGGEQEEEDDDELDLEFDLDLYDGEEDDEQFEEDEDEDDDEEEEEEEEEEEDPLDLLDDEEDAEDDADLDISRMVDMFPPIPVPKTPASSPVTTLEFSAGREHHVVRVPGYDSTNVDMHMENGTMERERLRALIDVSGLKSKKSKSAHANKNNSDGNVGSGTLSRRAARAMMPPALRIPIPQSRTRQPLKGLVVCNPAKPVLSAPCSSSTTSSTSLPFSALKPTPQNKTSKKVEKGCNIPGLLTTSSPGSFRNYEPLPEEDQDQDRTQQVAREFEFDYAYEYNNFEPEYIDDDETPVPSPNVERCEERERVWKLGQQMHQHQYQHQQKEVDPTALGALRARGREVDRDVGMERRGVRERGMEKERGRERSIRSVG</sequence>
<feature type="compositionally biased region" description="Acidic residues" evidence="1">
    <location>
        <begin position="285"/>
        <end position="358"/>
    </location>
</feature>
<feature type="compositionally biased region" description="Acidic residues" evidence="1">
    <location>
        <begin position="250"/>
        <end position="263"/>
    </location>
</feature>
<evidence type="ECO:0000313" key="2">
    <source>
        <dbReference type="EMBL" id="KAF4622527.1"/>
    </source>
</evidence>
<feature type="region of interest" description="Disordered" evidence="1">
    <location>
        <begin position="496"/>
        <end position="557"/>
    </location>
</feature>
<feature type="compositionally biased region" description="Polar residues" evidence="1">
    <location>
        <begin position="125"/>
        <end position="158"/>
    </location>
</feature>
<name>A0A8H4VUC2_9AGAR</name>
<evidence type="ECO:0000256" key="1">
    <source>
        <dbReference type="SAM" id="MobiDB-lite"/>
    </source>
</evidence>
<reference evidence="2 3" key="1">
    <citation type="submission" date="2019-12" db="EMBL/GenBank/DDBJ databases">
        <authorList>
            <person name="Floudas D."/>
            <person name="Bentzer J."/>
            <person name="Ahren D."/>
            <person name="Johansson T."/>
            <person name="Persson P."/>
            <person name="Tunlid A."/>
        </authorList>
    </citation>
    <scope>NUCLEOTIDE SEQUENCE [LARGE SCALE GENOMIC DNA]</scope>
    <source>
        <strain evidence="2 3">CBS 102.39</strain>
    </source>
</reference>
<accession>A0A8H4VUC2</accession>
<feature type="compositionally biased region" description="Polar residues" evidence="1">
    <location>
        <begin position="45"/>
        <end position="58"/>
    </location>
</feature>
<gene>
    <name evidence="2" type="ORF">D9613_009634</name>
</gene>